<dbReference type="SUPFAM" id="SSF49478">
    <property type="entry name" value="Cna protein B-type domain"/>
    <property type="match status" value="1"/>
</dbReference>
<reference evidence="5 6" key="1">
    <citation type="submission" date="2024-10" db="EMBL/GenBank/DDBJ databases">
        <title>The Natural Products Discovery Center: Release of the First 8490 Sequenced Strains for Exploring Actinobacteria Biosynthetic Diversity.</title>
        <authorList>
            <person name="Kalkreuter E."/>
            <person name="Kautsar S.A."/>
            <person name="Yang D."/>
            <person name="Bader C.D."/>
            <person name="Teijaro C.N."/>
            <person name="Fluegel L."/>
            <person name="Davis C.M."/>
            <person name="Simpson J.R."/>
            <person name="Lauterbach L."/>
            <person name="Steele A.D."/>
            <person name="Gui C."/>
            <person name="Meng S."/>
            <person name="Li G."/>
            <person name="Viehrig K."/>
            <person name="Ye F."/>
            <person name="Su P."/>
            <person name="Kiefer A.F."/>
            <person name="Nichols A."/>
            <person name="Cepeda A.J."/>
            <person name="Yan W."/>
            <person name="Fan B."/>
            <person name="Jiang Y."/>
            <person name="Adhikari A."/>
            <person name="Zheng C.-J."/>
            <person name="Schuster L."/>
            <person name="Cowan T.M."/>
            <person name="Smanski M.J."/>
            <person name="Chevrette M.G."/>
            <person name="De Carvalho L.P.S."/>
            <person name="Shen B."/>
        </authorList>
    </citation>
    <scope>NUCLEOTIDE SEQUENCE [LARGE SCALE GENOMIC DNA]</scope>
    <source>
        <strain evidence="5 6">NPDC020568</strain>
    </source>
</reference>
<proteinExistence type="inferred from homology"/>
<feature type="region of interest" description="Disordered" evidence="4">
    <location>
        <begin position="318"/>
        <end position="343"/>
    </location>
</feature>
<keyword evidence="5" id="KW-0176">Collagen</keyword>
<evidence type="ECO:0000256" key="4">
    <source>
        <dbReference type="SAM" id="MobiDB-lite"/>
    </source>
</evidence>
<name>A0ABW7TNJ6_9NOCA</name>
<dbReference type="InterPro" id="IPR008969">
    <property type="entry name" value="CarboxyPept-like_regulatory"/>
</dbReference>
<keyword evidence="3" id="KW-0732">Signal</keyword>
<organism evidence="5 6">
    <name type="scientific">Nocardia carnea</name>
    <dbReference type="NCBI Taxonomy" id="37328"/>
    <lineage>
        <taxon>Bacteria</taxon>
        <taxon>Bacillati</taxon>
        <taxon>Actinomycetota</taxon>
        <taxon>Actinomycetes</taxon>
        <taxon>Mycobacteriales</taxon>
        <taxon>Nocardiaceae</taxon>
        <taxon>Nocardia</taxon>
    </lineage>
</organism>
<evidence type="ECO:0000313" key="5">
    <source>
        <dbReference type="EMBL" id="MFI1462601.1"/>
    </source>
</evidence>
<keyword evidence="6" id="KW-1185">Reference proteome</keyword>
<dbReference type="InterPro" id="IPR013783">
    <property type="entry name" value="Ig-like_fold"/>
</dbReference>
<dbReference type="EMBL" id="JBIRUQ010000004">
    <property type="protein sequence ID" value="MFI1462601.1"/>
    <property type="molecule type" value="Genomic_DNA"/>
</dbReference>
<protein>
    <submittedName>
        <fullName evidence="5">Collagen binding domain-containing protein</fullName>
    </submittedName>
</protein>
<dbReference type="PANTHER" id="PTHR36108">
    <property type="entry name" value="COLOSSIN-B-RELATED"/>
    <property type="match status" value="1"/>
</dbReference>
<dbReference type="Gene3D" id="2.60.40.1120">
    <property type="entry name" value="Carboxypeptidase-like, regulatory domain"/>
    <property type="match status" value="2"/>
</dbReference>
<evidence type="ECO:0000313" key="6">
    <source>
        <dbReference type="Proteomes" id="UP001611263"/>
    </source>
</evidence>
<sequence length="343" mass="34697">MAEAVPAAPAGLSAEAEQVVDDVAAKAVTEDIAVTPSPRHAAPETPAVAPAQRNGASEPSPQPTGNGSVLFGRVSDTRGGAVSGATLTLISPAGQQLGRARSGPDGFYELAAPAPGSYVLIASAEGRRPDASTAVLGSNPVSYDVTLSALTGLEGVVLRTGDGTPVSAAMITALDLRGEVMAAGESDHTGRFELTGLPEGEFTIAVSAFGYHPAAVSAQVTGRDTARLEVLLRPGVRVAGVVNGGGRPLAGALVTLTDSLGNVLESRTTDADGSYTFGNLAEGSYTVVASGYAPASAQVRVGEHDVEGFDMELRAAAADEPAEPVEPETGQFDDLPEVHKSSW</sequence>
<dbReference type="Gene3D" id="2.60.40.10">
    <property type="entry name" value="Immunoglobulins"/>
    <property type="match status" value="1"/>
</dbReference>
<dbReference type="PANTHER" id="PTHR36108:SF13">
    <property type="entry name" value="COLOSSIN-B-RELATED"/>
    <property type="match status" value="1"/>
</dbReference>
<evidence type="ECO:0000256" key="3">
    <source>
        <dbReference type="ARBA" id="ARBA00022729"/>
    </source>
</evidence>
<dbReference type="SUPFAM" id="SSF49464">
    <property type="entry name" value="Carboxypeptidase regulatory domain-like"/>
    <property type="match status" value="2"/>
</dbReference>
<feature type="region of interest" description="Disordered" evidence="4">
    <location>
        <begin position="34"/>
        <end position="68"/>
    </location>
</feature>
<comment type="caution">
    <text evidence="5">The sequence shown here is derived from an EMBL/GenBank/DDBJ whole genome shotgun (WGS) entry which is preliminary data.</text>
</comment>
<dbReference type="RefSeq" id="WP_396890867.1">
    <property type="nucleotide sequence ID" value="NZ_JBIRUQ010000004.1"/>
</dbReference>
<dbReference type="Pfam" id="PF13620">
    <property type="entry name" value="CarboxypepD_reg"/>
    <property type="match status" value="3"/>
</dbReference>
<accession>A0ABW7TNJ6</accession>
<gene>
    <name evidence="5" type="ORF">ACH4WX_17940</name>
</gene>
<evidence type="ECO:0000256" key="1">
    <source>
        <dbReference type="ARBA" id="ARBA00007257"/>
    </source>
</evidence>
<feature type="compositionally biased region" description="Polar residues" evidence="4">
    <location>
        <begin position="54"/>
        <end position="67"/>
    </location>
</feature>
<evidence type="ECO:0000256" key="2">
    <source>
        <dbReference type="ARBA" id="ARBA00022525"/>
    </source>
</evidence>
<dbReference type="Proteomes" id="UP001611263">
    <property type="component" value="Unassembled WGS sequence"/>
</dbReference>
<keyword evidence="2" id="KW-0964">Secreted</keyword>
<comment type="similarity">
    <text evidence="1">Belongs to the serine-aspartate repeat-containing protein (SDr) family.</text>
</comment>